<accession>A0A5B8ED16</accession>
<organism evidence="2 3">
    <name type="scientific">Lactobacillus amylovorus</name>
    <dbReference type="NCBI Taxonomy" id="1604"/>
    <lineage>
        <taxon>Bacteria</taxon>
        <taxon>Bacillati</taxon>
        <taxon>Bacillota</taxon>
        <taxon>Bacilli</taxon>
        <taxon>Lactobacillales</taxon>
        <taxon>Lactobacillaceae</taxon>
        <taxon>Lactobacillus</taxon>
    </lineage>
</organism>
<dbReference type="RefSeq" id="WP_139962231.1">
    <property type="nucleotide sequence ID" value="NZ_CP029754.1"/>
</dbReference>
<dbReference type="AlphaFoldDB" id="A0A5B8ED16"/>
<dbReference type="EMBL" id="CP029754">
    <property type="protein sequence ID" value="QDD70202.1"/>
    <property type="molecule type" value="Genomic_DNA"/>
</dbReference>
<evidence type="ECO:0000313" key="3">
    <source>
        <dbReference type="Proteomes" id="UP000312326"/>
    </source>
</evidence>
<feature type="domain" description="Phage head morphogenesis" evidence="1">
    <location>
        <begin position="153"/>
        <end position="259"/>
    </location>
</feature>
<dbReference type="Pfam" id="PF04233">
    <property type="entry name" value="Phage_Mu_F"/>
    <property type="match status" value="1"/>
</dbReference>
<dbReference type="InterPro" id="IPR006528">
    <property type="entry name" value="Phage_head_morphogenesis_dom"/>
</dbReference>
<dbReference type="Proteomes" id="UP000312326">
    <property type="component" value="Chromosome"/>
</dbReference>
<name>A0A5B8ED16_LACAM</name>
<gene>
    <name evidence="2" type="ORF">DM298_04405</name>
</gene>
<protein>
    <submittedName>
        <fullName evidence="2">Phage head morphogenesis protein</fullName>
    </submittedName>
</protein>
<evidence type="ECO:0000313" key="2">
    <source>
        <dbReference type="EMBL" id="QDD70202.1"/>
    </source>
</evidence>
<sequence>MARHRNGYPIKIERSYYRQLGKLVRSWQVQANKMLDKIKPYVTGGTKMLTDADNSANPDWTHAVQQALDLFSVSVSGYYEEQKERNIAMQFVYAVDKFSDTKTTQRRGIITMKVDPVAINPFYRNPKLREYAQSKIIENTNLIQTMRQRYINQLQGDVFRLINQGSGISDLSHAISNRTGMALRHADLIATDQTGKILSQVDAYRNQQSGSTKYIWRSMEDGRVRPKHRELDGKVFKYDDPNGGDDGMLPGQPIRCRCYQEAVD</sequence>
<reference evidence="2 3" key="1">
    <citation type="submission" date="2018-06" db="EMBL/GenBank/DDBJ databases">
        <title>Complete genome sequnece of Lactobacillus amylovorus PMRA3.</title>
        <authorList>
            <person name="Nam Y.-D."/>
            <person name="Chung W.-H."/>
            <person name="Park Y.S."/>
            <person name="Kang J."/>
        </authorList>
    </citation>
    <scope>NUCLEOTIDE SEQUENCE [LARGE SCALE GENOMIC DNA]</scope>
    <source>
        <strain evidence="2 3">PMRA3</strain>
    </source>
</reference>
<proteinExistence type="predicted"/>
<dbReference type="NCBIfam" id="TIGR01641">
    <property type="entry name" value="phageSPP1_gp7"/>
    <property type="match status" value="1"/>
</dbReference>
<evidence type="ECO:0000259" key="1">
    <source>
        <dbReference type="Pfam" id="PF04233"/>
    </source>
</evidence>